<evidence type="ECO:0000256" key="1">
    <source>
        <dbReference type="SAM" id="MobiDB-lite"/>
    </source>
</evidence>
<organism evidence="2 3">
    <name type="scientific">Dendrobium catenatum</name>
    <dbReference type="NCBI Taxonomy" id="906689"/>
    <lineage>
        <taxon>Eukaryota</taxon>
        <taxon>Viridiplantae</taxon>
        <taxon>Streptophyta</taxon>
        <taxon>Embryophyta</taxon>
        <taxon>Tracheophyta</taxon>
        <taxon>Spermatophyta</taxon>
        <taxon>Magnoliopsida</taxon>
        <taxon>Liliopsida</taxon>
        <taxon>Asparagales</taxon>
        <taxon>Orchidaceae</taxon>
        <taxon>Epidendroideae</taxon>
        <taxon>Malaxideae</taxon>
        <taxon>Dendrobiinae</taxon>
        <taxon>Dendrobium</taxon>
    </lineage>
</organism>
<name>A0A2I0WNU1_9ASPA</name>
<dbReference type="AlphaFoldDB" id="A0A2I0WNU1"/>
<keyword evidence="3" id="KW-1185">Reference proteome</keyword>
<reference evidence="2 3" key="2">
    <citation type="journal article" date="2017" name="Nature">
        <title>The Apostasia genome and the evolution of orchids.</title>
        <authorList>
            <person name="Zhang G.Q."/>
            <person name="Liu K.W."/>
            <person name="Li Z."/>
            <person name="Lohaus R."/>
            <person name="Hsiao Y.Y."/>
            <person name="Niu S.C."/>
            <person name="Wang J.Y."/>
            <person name="Lin Y.C."/>
            <person name="Xu Q."/>
            <person name="Chen L.J."/>
            <person name="Yoshida K."/>
            <person name="Fujiwara S."/>
            <person name="Wang Z.W."/>
            <person name="Zhang Y.Q."/>
            <person name="Mitsuda N."/>
            <person name="Wang M."/>
            <person name="Liu G.H."/>
            <person name="Pecoraro L."/>
            <person name="Huang H.X."/>
            <person name="Xiao X.J."/>
            <person name="Lin M."/>
            <person name="Wu X.Y."/>
            <person name="Wu W.L."/>
            <person name="Chen Y.Y."/>
            <person name="Chang S.B."/>
            <person name="Sakamoto S."/>
            <person name="Ohme-Takagi M."/>
            <person name="Yagi M."/>
            <person name="Zeng S.J."/>
            <person name="Shen C.Y."/>
            <person name="Yeh C.M."/>
            <person name="Luo Y.B."/>
            <person name="Tsai W.C."/>
            <person name="Van de Peer Y."/>
            <person name="Liu Z.J."/>
        </authorList>
    </citation>
    <scope>NUCLEOTIDE SEQUENCE [LARGE SCALE GENOMIC DNA]</scope>
    <source>
        <tissue evidence="2">The whole plant</tissue>
    </source>
</reference>
<sequence>MLEQDPLSRRPSVPSPAPTLRPTHQIQTGSTALPPAPTPATVFKWLAPVLSLPPNEPPLPEDDHGDFSPTSSLDDFLVPAEVHPIPHLSAASNSFQTIIIAVVVTEAHTFTLAAFCFYCCNKYAGSKYQIVNGQKDERPICP</sequence>
<gene>
    <name evidence="2" type="primary">FH3</name>
    <name evidence="2" type="ORF">MA16_Dca018963</name>
</gene>
<evidence type="ECO:0000313" key="3">
    <source>
        <dbReference type="Proteomes" id="UP000233837"/>
    </source>
</evidence>
<reference evidence="2 3" key="1">
    <citation type="journal article" date="2016" name="Sci. Rep.">
        <title>The Dendrobium catenatum Lindl. genome sequence provides insights into polysaccharide synthase, floral development and adaptive evolution.</title>
        <authorList>
            <person name="Zhang G.Q."/>
            <person name="Xu Q."/>
            <person name="Bian C."/>
            <person name="Tsai W.C."/>
            <person name="Yeh C.M."/>
            <person name="Liu K.W."/>
            <person name="Yoshida K."/>
            <person name="Zhang L.S."/>
            <person name="Chang S.B."/>
            <person name="Chen F."/>
            <person name="Shi Y."/>
            <person name="Su Y.Y."/>
            <person name="Zhang Y.Q."/>
            <person name="Chen L.J."/>
            <person name="Yin Y."/>
            <person name="Lin M."/>
            <person name="Huang H."/>
            <person name="Deng H."/>
            <person name="Wang Z.W."/>
            <person name="Zhu S.L."/>
            <person name="Zhao X."/>
            <person name="Deng C."/>
            <person name="Niu S.C."/>
            <person name="Huang J."/>
            <person name="Wang M."/>
            <person name="Liu G.H."/>
            <person name="Yang H.J."/>
            <person name="Xiao X.J."/>
            <person name="Hsiao Y.Y."/>
            <person name="Wu W.L."/>
            <person name="Chen Y.Y."/>
            <person name="Mitsuda N."/>
            <person name="Ohme-Takagi M."/>
            <person name="Luo Y.B."/>
            <person name="Van de Peer Y."/>
            <person name="Liu Z.J."/>
        </authorList>
    </citation>
    <scope>NUCLEOTIDE SEQUENCE [LARGE SCALE GENOMIC DNA]</scope>
    <source>
        <tissue evidence="2">The whole plant</tissue>
    </source>
</reference>
<dbReference type="EMBL" id="KZ502518">
    <property type="protein sequence ID" value="PKU77332.1"/>
    <property type="molecule type" value="Genomic_DNA"/>
</dbReference>
<accession>A0A2I0WNU1</accession>
<evidence type="ECO:0000313" key="2">
    <source>
        <dbReference type="EMBL" id="PKU77332.1"/>
    </source>
</evidence>
<dbReference type="Proteomes" id="UP000233837">
    <property type="component" value="Unassembled WGS sequence"/>
</dbReference>
<dbReference type="STRING" id="906689.A0A2I0WNU1"/>
<proteinExistence type="predicted"/>
<feature type="region of interest" description="Disordered" evidence="1">
    <location>
        <begin position="1"/>
        <end position="37"/>
    </location>
</feature>
<protein>
    <submittedName>
        <fullName evidence="2">Formin-like protein 3</fullName>
    </submittedName>
</protein>